<name>A0A109ZX68_9BACT</name>
<feature type="transmembrane region" description="Helical" evidence="8">
    <location>
        <begin position="241"/>
        <end position="261"/>
    </location>
</feature>
<evidence type="ECO:0000256" key="5">
    <source>
        <dbReference type="ARBA" id="ARBA00022692"/>
    </source>
</evidence>
<feature type="transmembrane region" description="Helical" evidence="8">
    <location>
        <begin position="379"/>
        <end position="398"/>
    </location>
</feature>
<reference evidence="9" key="1">
    <citation type="journal article" date="2016" name="Microbiology (Mosc.)">
        <title>Different strategies of osmoadaptation in the closely related marine myxobacteria Enhygromyxa salina SWB007 and Plesiocystis pacifica SIR-1.</title>
        <authorList>
            <person name="Amiri Moghaddam J."/>
            <person name="Boehringer N."/>
            <person name="Burdziak A."/>
            <person name="Kunte H.J."/>
            <person name="Galinski E.A."/>
            <person name="Schaberle T.F."/>
        </authorList>
    </citation>
    <scope>NUCLEOTIDE SEQUENCE</scope>
    <source>
        <strain evidence="9">SWB007</strain>
    </source>
</reference>
<dbReference type="Pfam" id="PF02028">
    <property type="entry name" value="BCCT"/>
    <property type="match status" value="1"/>
</dbReference>
<feature type="transmembrane region" description="Helical" evidence="8">
    <location>
        <begin position="32"/>
        <end position="51"/>
    </location>
</feature>
<dbReference type="InterPro" id="IPR000060">
    <property type="entry name" value="BCCT_transptr"/>
</dbReference>
<evidence type="ECO:0000313" key="11">
    <source>
        <dbReference type="Proteomes" id="UP000238823"/>
    </source>
</evidence>
<dbReference type="EMBL" id="PVNL01000029">
    <property type="protein sequence ID" value="PRQ09321.1"/>
    <property type="molecule type" value="Genomic_DNA"/>
</dbReference>
<keyword evidence="6 8" id="KW-1133">Transmembrane helix</keyword>
<feature type="transmembrane region" description="Helical" evidence="8">
    <location>
        <begin position="425"/>
        <end position="444"/>
    </location>
</feature>
<dbReference type="EMBL" id="KU237243">
    <property type="protein sequence ID" value="AMH38943.1"/>
    <property type="molecule type" value="Genomic_DNA"/>
</dbReference>
<dbReference type="PANTHER" id="PTHR30047">
    <property type="entry name" value="HIGH-AFFINITY CHOLINE TRANSPORT PROTEIN-RELATED"/>
    <property type="match status" value="1"/>
</dbReference>
<reference evidence="10 11" key="2">
    <citation type="submission" date="2018-03" db="EMBL/GenBank/DDBJ databases">
        <title>Draft Genome Sequences of the Obligatory Marine Myxobacteria Enhygromyxa salina SWB007.</title>
        <authorList>
            <person name="Poehlein A."/>
            <person name="Moghaddam J.A."/>
            <person name="Harms H."/>
            <person name="Alanjari M."/>
            <person name="Koenig G.M."/>
            <person name="Daniel R."/>
            <person name="Schaeberle T.F."/>
        </authorList>
    </citation>
    <scope>NUCLEOTIDE SEQUENCE [LARGE SCALE GENOMIC DNA]</scope>
    <source>
        <strain evidence="10 11">SWB007</strain>
    </source>
</reference>
<accession>A0A109ZX68</accession>
<dbReference type="Proteomes" id="UP000238823">
    <property type="component" value="Unassembled WGS sequence"/>
</dbReference>
<dbReference type="PANTHER" id="PTHR30047:SF7">
    <property type="entry name" value="HIGH-AFFINITY CHOLINE TRANSPORT PROTEIN"/>
    <property type="match status" value="1"/>
</dbReference>
<keyword evidence="3" id="KW-0813">Transport</keyword>
<feature type="transmembrane region" description="Helical" evidence="8">
    <location>
        <begin position="124"/>
        <end position="142"/>
    </location>
</feature>
<dbReference type="NCBIfam" id="TIGR00842">
    <property type="entry name" value="bcct"/>
    <property type="match status" value="1"/>
</dbReference>
<feature type="transmembrane region" description="Helical" evidence="8">
    <location>
        <begin position="297"/>
        <end position="314"/>
    </location>
</feature>
<dbReference type="AlphaFoldDB" id="A0A109ZX68"/>
<sequence>MAIFVVATSLWPTAARAGFARLLSEITTRFGWLFILSVGGFLIAAIALAVSPFARIRLGPDDAEPEFSLTTWLAMLFAAGMGIGLVFFGVAEPLTHFAAPLEATPHTTAAAQEAMVLTFFHWGLHAWAIYAIVGMTLAYFCFRRGRPLAPSSALEPLIGRWAVRGPGKAVDVLAVFGTLFGLATSLGLGAMQVNAGLAELFGLPKSITVQLVIIACITAAATASVVSGLHAGVRRLSEANMILAAALLVFVLAAGPTALLLDCFVDNLGHYLQGLVQRTFSRAAWRGDDDWHARWTLFYWAWWISWAPFVGTFIARISRGRTIREFVAGVVLVPSLLTFVWLTVFGDTALWLELRGGVEVSSAVAADASTAIYVVLRELPGGAAACLVTTLVVILFFVTSSDSGSLVVDMLSSDGDPNPPIRRRVFWAVSEGVVAAVLLAVGGLESLQAAAIATGLPFCVVVIAMLVGLVVALRRFEGPELERAPRTPRSQD</sequence>
<evidence type="ECO:0000256" key="1">
    <source>
        <dbReference type="ARBA" id="ARBA00004651"/>
    </source>
</evidence>
<organism evidence="9">
    <name type="scientific">Enhygromyxa salina</name>
    <dbReference type="NCBI Taxonomy" id="215803"/>
    <lineage>
        <taxon>Bacteria</taxon>
        <taxon>Pseudomonadati</taxon>
        <taxon>Myxococcota</taxon>
        <taxon>Polyangia</taxon>
        <taxon>Nannocystales</taxon>
        <taxon>Nannocystaceae</taxon>
        <taxon>Enhygromyxa</taxon>
    </lineage>
</organism>
<feature type="transmembrane region" description="Helical" evidence="8">
    <location>
        <begin position="207"/>
        <end position="229"/>
    </location>
</feature>
<dbReference type="GO" id="GO:0005886">
    <property type="term" value="C:plasma membrane"/>
    <property type="evidence" value="ECO:0007669"/>
    <property type="project" value="UniProtKB-SubCell"/>
</dbReference>
<keyword evidence="4" id="KW-1003">Cell membrane</keyword>
<feature type="transmembrane region" description="Helical" evidence="8">
    <location>
        <begin position="450"/>
        <end position="473"/>
    </location>
</feature>
<feature type="transmembrane region" description="Helical" evidence="8">
    <location>
        <begin position="172"/>
        <end position="195"/>
    </location>
</feature>
<feature type="transmembrane region" description="Helical" evidence="8">
    <location>
        <begin position="72"/>
        <end position="91"/>
    </location>
</feature>
<evidence type="ECO:0000256" key="2">
    <source>
        <dbReference type="ARBA" id="ARBA00005658"/>
    </source>
</evidence>
<evidence type="ECO:0000313" key="10">
    <source>
        <dbReference type="EMBL" id="PRQ09321.1"/>
    </source>
</evidence>
<evidence type="ECO:0000256" key="6">
    <source>
        <dbReference type="ARBA" id="ARBA00022989"/>
    </source>
</evidence>
<keyword evidence="5 8" id="KW-0812">Transmembrane</keyword>
<evidence type="ECO:0000256" key="3">
    <source>
        <dbReference type="ARBA" id="ARBA00022448"/>
    </source>
</evidence>
<comment type="similarity">
    <text evidence="2">Belongs to the BCCT transporter (TC 2.A.15) family.</text>
</comment>
<keyword evidence="7 8" id="KW-0472">Membrane</keyword>
<evidence type="ECO:0000313" key="9">
    <source>
        <dbReference type="EMBL" id="AMH38943.1"/>
    </source>
</evidence>
<comment type="subcellular location">
    <subcellularLocation>
        <location evidence="1">Cell membrane</location>
        <topology evidence="1">Multi-pass membrane protein</topology>
    </subcellularLocation>
</comment>
<protein>
    <submittedName>
        <fullName evidence="10">Glycine betaine transporter OpuD</fullName>
    </submittedName>
    <submittedName>
        <fullName evidence="9">High affinity choline uptake protein BetT</fullName>
    </submittedName>
</protein>
<gene>
    <name evidence="9" type="primary">betT</name>
    <name evidence="10" type="synonym">opuD</name>
    <name evidence="10" type="ORF">ENSA7_10130</name>
</gene>
<evidence type="ECO:0000256" key="7">
    <source>
        <dbReference type="ARBA" id="ARBA00023136"/>
    </source>
</evidence>
<feature type="transmembrane region" description="Helical" evidence="8">
    <location>
        <begin position="326"/>
        <end position="345"/>
    </location>
</feature>
<evidence type="ECO:0000256" key="4">
    <source>
        <dbReference type="ARBA" id="ARBA00022475"/>
    </source>
</evidence>
<evidence type="ECO:0000256" key="8">
    <source>
        <dbReference type="SAM" id="Phobius"/>
    </source>
</evidence>
<proteinExistence type="inferred from homology"/>
<dbReference type="GO" id="GO:0022857">
    <property type="term" value="F:transmembrane transporter activity"/>
    <property type="evidence" value="ECO:0007669"/>
    <property type="project" value="InterPro"/>
</dbReference>